<dbReference type="GO" id="GO:0007165">
    <property type="term" value="P:signal transduction"/>
    <property type="evidence" value="ECO:0007669"/>
    <property type="project" value="UniProtKB-KW"/>
</dbReference>
<dbReference type="Pfam" id="PF00015">
    <property type="entry name" value="MCPsignal"/>
    <property type="match status" value="1"/>
</dbReference>
<dbReference type="SMART" id="SM00283">
    <property type="entry name" value="MA"/>
    <property type="match status" value="1"/>
</dbReference>
<dbReference type="InterPro" id="IPR000014">
    <property type="entry name" value="PAS"/>
</dbReference>
<dbReference type="InterPro" id="IPR035965">
    <property type="entry name" value="PAS-like_dom_sf"/>
</dbReference>
<accession>A0A509E7L3</accession>
<dbReference type="PANTHER" id="PTHR24422:SF10">
    <property type="entry name" value="CHEMOTAXIS PROTEIN METHYLTRANSFERASE 2"/>
    <property type="match status" value="1"/>
</dbReference>
<dbReference type="InterPro" id="IPR001610">
    <property type="entry name" value="PAC"/>
</dbReference>
<dbReference type="Gene3D" id="1.10.287.950">
    <property type="entry name" value="Methyl-accepting chemotaxis protein"/>
    <property type="match status" value="1"/>
</dbReference>
<dbReference type="CDD" id="cd00130">
    <property type="entry name" value="PAS"/>
    <property type="match status" value="2"/>
</dbReference>
<dbReference type="InterPro" id="IPR000700">
    <property type="entry name" value="PAS-assoc_C"/>
</dbReference>
<dbReference type="EMBL" id="CABFPH010000001">
    <property type="protein sequence ID" value="VUD69529.1"/>
    <property type="molecule type" value="Genomic_DNA"/>
</dbReference>
<evidence type="ECO:0000256" key="1">
    <source>
        <dbReference type="PROSITE-ProRule" id="PRU00284"/>
    </source>
</evidence>
<dbReference type="GO" id="GO:0004888">
    <property type="term" value="F:transmembrane signaling receptor activity"/>
    <property type="evidence" value="ECO:0007669"/>
    <property type="project" value="InterPro"/>
</dbReference>
<dbReference type="GO" id="GO:0016020">
    <property type="term" value="C:membrane"/>
    <property type="evidence" value="ECO:0007669"/>
    <property type="project" value="InterPro"/>
</dbReference>
<dbReference type="InterPro" id="IPR004089">
    <property type="entry name" value="MCPsignal_dom"/>
</dbReference>
<evidence type="ECO:0000259" key="4">
    <source>
        <dbReference type="PROSITE" id="PS50113"/>
    </source>
</evidence>
<dbReference type="SUPFAM" id="SSF58104">
    <property type="entry name" value="Methyl-accepting chemotaxis protein (MCP) signaling domain"/>
    <property type="match status" value="1"/>
</dbReference>
<feature type="domain" description="PAS" evidence="3">
    <location>
        <begin position="21"/>
        <end position="51"/>
    </location>
</feature>
<dbReference type="PROSITE" id="PS50112">
    <property type="entry name" value="PAS"/>
    <property type="match status" value="1"/>
</dbReference>
<name>A0A509E7L3_9HYPH</name>
<protein>
    <submittedName>
        <fullName evidence="5">Biofilm dispersion protein BdlA</fullName>
    </submittedName>
</protein>
<dbReference type="SMART" id="SM00091">
    <property type="entry name" value="PAS"/>
    <property type="match status" value="2"/>
</dbReference>
<dbReference type="PANTHER" id="PTHR24422">
    <property type="entry name" value="CHEMOTAXIS PROTEIN METHYLTRANSFERASE"/>
    <property type="match status" value="1"/>
</dbReference>
<dbReference type="PRINTS" id="PR00260">
    <property type="entry name" value="CHEMTRNSDUCR"/>
</dbReference>
<dbReference type="Gene3D" id="3.30.450.20">
    <property type="entry name" value="PAS domain"/>
    <property type="match status" value="2"/>
</dbReference>
<evidence type="ECO:0000259" key="3">
    <source>
        <dbReference type="PROSITE" id="PS50112"/>
    </source>
</evidence>
<dbReference type="InterPro" id="IPR013656">
    <property type="entry name" value="PAS_4"/>
</dbReference>
<proteinExistence type="predicted"/>
<feature type="domain" description="PAC" evidence="4">
    <location>
        <begin position="202"/>
        <end position="254"/>
    </location>
</feature>
<dbReference type="AlphaFoldDB" id="A0A509E7L3"/>
<dbReference type="SUPFAM" id="SSF55785">
    <property type="entry name" value="PYP-like sensor domain (PAS domain)"/>
    <property type="match status" value="2"/>
</dbReference>
<dbReference type="GO" id="GO:0006935">
    <property type="term" value="P:chemotaxis"/>
    <property type="evidence" value="ECO:0007669"/>
    <property type="project" value="InterPro"/>
</dbReference>
<dbReference type="SMART" id="SM00086">
    <property type="entry name" value="PAC"/>
    <property type="match status" value="2"/>
</dbReference>
<dbReference type="Proteomes" id="UP000410984">
    <property type="component" value="Unassembled WGS sequence"/>
</dbReference>
<organism evidence="5 6">
    <name type="scientific">Methylobacterium symbioticum</name>
    <dbReference type="NCBI Taxonomy" id="2584084"/>
    <lineage>
        <taxon>Bacteria</taxon>
        <taxon>Pseudomonadati</taxon>
        <taxon>Pseudomonadota</taxon>
        <taxon>Alphaproteobacteria</taxon>
        <taxon>Hyphomicrobiales</taxon>
        <taxon>Methylobacteriaceae</taxon>
        <taxon>Methylobacterium</taxon>
    </lineage>
</organism>
<dbReference type="InterPro" id="IPR013655">
    <property type="entry name" value="PAS_fold_3"/>
</dbReference>
<dbReference type="InterPro" id="IPR050903">
    <property type="entry name" value="Bact_Chemotaxis_MeTrfase"/>
</dbReference>
<evidence type="ECO:0000259" key="2">
    <source>
        <dbReference type="PROSITE" id="PS50111"/>
    </source>
</evidence>
<keyword evidence="6" id="KW-1185">Reference proteome</keyword>
<dbReference type="NCBIfam" id="TIGR00229">
    <property type="entry name" value="sensory_box"/>
    <property type="match status" value="2"/>
</dbReference>
<evidence type="ECO:0000313" key="6">
    <source>
        <dbReference type="Proteomes" id="UP000410984"/>
    </source>
</evidence>
<dbReference type="PROSITE" id="PS50113">
    <property type="entry name" value="PAC"/>
    <property type="match status" value="2"/>
</dbReference>
<feature type="domain" description="PAC" evidence="4">
    <location>
        <begin position="80"/>
        <end position="132"/>
    </location>
</feature>
<dbReference type="Pfam" id="PF08447">
    <property type="entry name" value="PAS_3"/>
    <property type="match status" value="1"/>
</dbReference>
<gene>
    <name evidence="5" type="primary">bdlA_1</name>
    <name evidence="5" type="ORF">MET9862_00079</name>
</gene>
<reference evidence="5 6" key="1">
    <citation type="submission" date="2019-06" db="EMBL/GenBank/DDBJ databases">
        <authorList>
            <person name="Rodrigo-Torres L."/>
            <person name="Arahal R. D."/>
            <person name="Lucena T."/>
        </authorList>
    </citation>
    <scope>NUCLEOTIDE SEQUENCE [LARGE SCALE GENOMIC DNA]</scope>
    <source>
        <strain evidence="5 6">SB0023/3</strain>
    </source>
</reference>
<evidence type="ECO:0000313" key="5">
    <source>
        <dbReference type="EMBL" id="VUD69529.1"/>
    </source>
</evidence>
<sequence>MMFGANSERAKLKAIGAAQAVIEFDLQGRILDANANFLQALGYRLDEIKGQHHSLFVDAAERETPAYRAFWDALRRGEAQIAEFRRIGKGGREVWIQGSYNPLLDRSGKPYGVLKCATDVTEQKLRNADFEGKLQALDRSQGIIEFELDGTVITANANFLAVVGYGLAEVQGKHHSLFVDPAERETPAYRAFWEALRKGEFQQAEYKRIGKGGRAVWIQATYNPVRDAAGRLVKVVKFATDITPAVEDRHRRLELQRGVDRDLDDIANSVSQASQQTTSAASASQQASGNVQGVAAGAEELAASVGEISAQVARALQITRRAVDQATATSTVVGGLAAAAQRIGEVVELIDRIAAQTNLLALNATIEAARAGEAGKGFAVVAAEVKDLASQTTKATENISNQISATQSAANEAAAAIAGIAETIGQVNEISAAISASVEQQAAVAQEMSANMQAMTSAVSEISQSIGTIAASTQSIETATHQVRDASRSMAA</sequence>
<dbReference type="PROSITE" id="PS50111">
    <property type="entry name" value="CHEMOTAXIS_TRANSDUC_2"/>
    <property type="match status" value="1"/>
</dbReference>
<dbReference type="InterPro" id="IPR004090">
    <property type="entry name" value="Chemotax_Me-accpt_rcpt"/>
</dbReference>
<keyword evidence="1" id="KW-0807">Transducer</keyword>
<feature type="domain" description="Methyl-accepting transducer" evidence="2">
    <location>
        <begin position="255"/>
        <end position="477"/>
    </location>
</feature>
<dbReference type="Pfam" id="PF08448">
    <property type="entry name" value="PAS_4"/>
    <property type="match status" value="1"/>
</dbReference>